<sequence>MGMPMIIGAGVGALGSAAMGKSPFTGALLGGALGGLGGAGGLFGGAAGSGAGVSGLSAAAPAAATAGEIAIPSTSLLGAGAIAPSVGIPASALESGIGMAGLDTAATAAAPAMGVQLSAAPSLGALDYSIGAGNTLAAGQSIYQAPSLLDKLSSMPTKAMDYVKENPYQSANMAMKLNEAANPPQQPIQPAAGMQPIQRGNFDPSSTLLNVSPNMGMSKEEMLRSKAGQYASAAHISDADKRKIGDFYTSLIG</sequence>
<accession>A0A6J5L338</accession>
<evidence type="ECO:0000313" key="1">
    <source>
        <dbReference type="EMBL" id="CAB4126429.1"/>
    </source>
</evidence>
<reference evidence="1" key="1">
    <citation type="submission" date="2020-04" db="EMBL/GenBank/DDBJ databases">
        <authorList>
            <person name="Chiriac C."/>
            <person name="Salcher M."/>
            <person name="Ghai R."/>
            <person name="Kavagutti S V."/>
        </authorList>
    </citation>
    <scope>NUCLEOTIDE SEQUENCE</scope>
</reference>
<organism evidence="1">
    <name type="scientific">uncultured Caudovirales phage</name>
    <dbReference type="NCBI Taxonomy" id="2100421"/>
    <lineage>
        <taxon>Viruses</taxon>
        <taxon>Duplodnaviria</taxon>
        <taxon>Heunggongvirae</taxon>
        <taxon>Uroviricota</taxon>
        <taxon>Caudoviricetes</taxon>
        <taxon>Peduoviridae</taxon>
        <taxon>Maltschvirus</taxon>
        <taxon>Maltschvirus maltsch</taxon>
    </lineage>
</organism>
<protein>
    <submittedName>
        <fullName evidence="1">Uncharacterized protein</fullName>
    </submittedName>
</protein>
<name>A0A6J5L338_9CAUD</name>
<dbReference type="EMBL" id="LR796197">
    <property type="protein sequence ID" value="CAB4126429.1"/>
    <property type="molecule type" value="Genomic_DNA"/>
</dbReference>
<gene>
    <name evidence="1" type="ORF">UFOVP89_53</name>
</gene>
<proteinExistence type="predicted"/>